<dbReference type="AlphaFoldDB" id="A0A0F9HER1"/>
<accession>A0A0F9HER1</accession>
<evidence type="ECO:0000313" key="1">
    <source>
        <dbReference type="EMBL" id="KKM13941.1"/>
    </source>
</evidence>
<dbReference type="EMBL" id="LAZR01015261">
    <property type="protein sequence ID" value="KKM13941.1"/>
    <property type="molecule type" value="Genomic_DNA"/>
</dbReference>
<organism evidence="1">
    <name type="scientific">marine sediment metagenome</name>
    <dbReference type="NCBI Taxonomy" id="412755"/>
    <lineage>
        <taxon>unclassified sequences</taxon>
        <taxon>metagenomes</taxon>
        <taxon>ecological metagenomes</taxon>
    </lineage>
</organism>
<protein>
    <submittedName>
        <fullName evidence="1">Uncharacterized protein</fullName>
    </submittedName>
</protein>
<sequence length="52" mass="6238">MVKCPVCKLKYLVGGHKIYRQKNRPKEWFEYLNLTLQVSKNRLGRMELVSQL</sequence>
<comment type="caution">
    <text evidence="1">The sequence shown here is derived from an EMBL/GenBank/DDBJ whole genome shotgun (WGS) entry which is preliminary data.</text>
</comment>
<gene>
    <name evidence="1" type="ORF">LCGC14_1711130</name>
</gene>
<proteinExistence type="predicted"/>
<name>A0A0F9HER1_9ZZZZ</name>
<reference evidence="1" key="1">
    <citation type="journal article" date="2015" name="Nature">
        <title>Complex archaea that bridge the gap between prokaryotes and eukaryotes.</title>
        <authorList>
            <person name="Spang A."/>
            <person name="Saw J.H."/>
            <person name="Jorgensen S.L."/>
            <person name="Zaremba-Niedzwiedzka K."/>
            <person name="Martijn J."/>
            <person name="Lind A.E."/>
            <person name="van Eijk R."/>
            <person name="Schleper C."/>
            <person name="Guy L."/>
            <person name="Ettema T.J."/>
        </authorList>
    </citation>
    <scope>NUCLEOTIDE SEQUENCE</scope>
</reference>